<dbReference type="PRINTS" id="PR00153">
    <property type="entry name" value="CSAPPISMRASE"/>
</dbReference>
<comment type="catalytic activity">
    <reaction evidence="5">
        <text>[protein]-peptidylproline (omega=180) = [protein]-peptidylproline (omega=0)</text>
        <dbReference type="Rhea" id="RHEA:16237"/>
        <dbReference type="Rhea" id="RHEA-COMP:10747"/>
        <dbReference type="Rhea" id="RHEA-COMP:10748"/>
        <dbReference type="ChEBI" id="CHEBI:83833"/>
        <dbReference type="ChEBI" id="CHEBI:83834"/>
        <dbReference type="EC" id="5.2.1.8"/>
    </reaction>
</comment>
<dbReference type="SUPFAM" id="SSF50891">
    <property type="entry name" value="Cyclophilin-like"/>
    <property type="match status" value="1"/>
</dbReference>
<comment type="function">
    <text evidence="1 5">PPIases accelerate the folding of proteins. It catalyzes the cis-trans isomerization of proline imidic peptide bonds in oligopeptides.</text>
</comment>
<dbReference type="InterPro" id="IPR044666">
    <property type="entry name" value="Cyclophilin_A-like"/>
</dbReference>
<dbReference type="PANTHER" id="PTHR45625:SF4">
    <property type="entry name" value="PEPTIDYLPROLYL ISOMERASE DOMAIN AND WD REPEAT-CONTAINING PROTEIN 1"/>
    <property type="match status" value="1"/>
</dbReference>
<gene>
    <name evidence="7" type="ORF">A2Y62_00015</name>
</gene>
<dbReference type="PANTHER" id="PTHR45625">
    <property type="entry name" value="PEPTIDYL-PROLYL CIS-TRANS ISOMERASE-RELATED"/>
    <property type="match status" value="1"/>
</dbReference>
<evidence type="ECO:0000256" key="2">
    <source>
        <dbReference type="ARBA" id="ARBA00007365"/>
    </source>
</evidence>
<keyword evidence="4 5" id="KW-0413">Isomerase</keyword>
<organism evidence="7 8">
    <name type="scientific">Candidatus Fischerbacteria bacterium RBG_13_37_8</name>
    <dbReference type="NCBI Taxonomy" id="1817863"/>
    <lineage>
        <taxon>Bacteria</taxon>
        <taxon>Candidatus Fischeribacteriota</taxon>
    </lineage>
</organism>
<dbReference type="GO" id="GO:0003755">
    <property type="term" value="F:peptidyl-prolyl cis-trans isomerase activity"/>
    <property type="evidence" value="ECO:0007669"/>
    <property type="project" value="UniProtKB-UniRule"/>
</dbReference>
<dbReference type="InterPro" id="IPR029000">
    <property type="entry name" value="Cyclophilin-like_dom_sf"/>
</dbReference>
<dbReference type="PROSITE" id="PS50072">
    <property type="entry name" value="CSA_PPIASE_2"/>
    <property type="match status" value="1"/>
</dbReference>
<dbReference type="PIRSF" id="PIRSF001467">
    <property type="entry name" value="Peptidylpro_ismrse"/>
    <property type="match status" value="1"/>
</dbReference>
<dbReference type="InterPro" id="IPR024936">
    <property type="entry name" value="Cyclophilin-type_PPIase"/>
</dbReference>
<dbReference type="EMBL" id="MFGW01000216">
    <property type="protein sequence ID" value="OGF59383.1"/>
    <property type="molecule type" value="Genomic_DNA"/>
</dbReference>
<sequence>MKYKDVPVEVKETDTFLITTSKGKIKIVLYPNDAPKTSRNFKRLVLLGFYDGLTFHRYVENFVIQGGDPMGTGTGSSGSTVPLEAKALHIEGAVGLARGPDPDSGSCQFYITLAPQKSLDGEYAVFGKVIEGMKVVRELRKGDTIESIELVAKK</sequence>
<evidence type="ECO:0000256" key="3">
    <source>
        <dbReference type="ARBA" id="ARBA00023110"/>
    </source>
</evidence>
<dbReference type="STRING" id="1817863.A2Y62_00015"/>
<dbReference type="CDD" id="cd00317">
    <property type="entry name" value="cyclophilin"/>
    <property type="match status" value="1"/>
</dbReference>
<comment type="caution">
    <text evidence="7">The sequence shown here is derived from an EMBL/GenBank/DDBJ whole genome shotgun (WGS) entry which is preliminary data.</text>
</comment>
<proteinExistence type="inferred from homology"/>
<evidence type="ECO:0000256" key="4">
    <source>
        <dbReference type="ARBA" id="ARBA00023235"/>
    </source>
</evidence>
<reference evidence="7 8" key="1">
    <citation type="journal article" date="2016" name="Nat. Commun.">
        <title>Thousands of microbial genomes shed light on interconnected biogeochemical processes in an aquifer system.</title>
        <authorList>
            <person name="Anantharaman K."/>
            <person name="Brown C.T."/>
            <person name="Hug L.A."/>
            <person name="Sharon I."/>
            <person name="Castelle C.J."/>
            <person name="Probst A.J."/>
            <person name="Thomas B.C."/>
            <person name="Singh A."/>
            <person name="Wilkins M.J."/>
            <person name="Karaoz U."/>
            <person name="Brodie E.L."/>
            <person name="Williams K.H."/>
            <person name="Hubbard S.S."/>
            <person name="Banfield J.F."/>
        </authorList>
    </citation>
    <scope>NUCLEOTIDE SEQUENCE [LARGE SCALE GENOMIC DNA]</scope>
</reference>
<dbReference type="Pfam" id="PF00160">
    <property type="entry name" value="Pro_isomerase"/>
    <property type="match status" value="1"/>
</dbReference>
<feature type="domain" description="PPIase cyclophilin-type" evidence="6">
    <location>
        <begin position="12"/>
        <end position="154"/>
    </location>
</feature>
<name>A0A1F5V7H5_9BACT</name>
<comment type="similarity">
    <text evidence="2 5">Belongs to the cyclophilin-type PPIase family.</text>
</comment>
<dbReference type="AlphaFoldDB" id="A0A1F5V7H5"/>
<evidence type="ECO:0000313" key="7">
    <source>
        <dbReference type="EMBL" id="OGF59383.1"/>
    </source>
</evidence>
<dbReference type="EC" id="5.2.1.8" evidence="5"/>
<dbReference type="InterPro" id="IPR002130">
    <property type="entry name" value="Cyclophilin-type_PPIase_dom"/>
</dbReference>
<evidence type="ECO:0000256" key="1">
    <source>
        <dbReference type="ARBA" id="ARBA00002388"/>
    </source>
</evidence>
<keyword evidence="3 5" id="KW-0697">Rotamase</keyword>
<protein>
    <recommendedName>
        <fullName evidence="5">Peptidyl-prolyl cis-trans isomerase</fullName>
        <shortName evidence="5">PPIase</shortName>
        <ecNumber evidence="5">5.2.1.8</ecNumber>
    </recommendedName>
</protein>
<evidence type="ECO:0000256" key="5">
    <source>
        <dbReference type="RuleBase" id="RU363019"/>
    </source>
</evidence>
<dbReference type="Gene3D" id="2.40.100.10">
    <property type="entry name" value="Cyclophilin-like"/>
    <property type="match status" value="1"/>
</dbReference>
<dbReference type="Proteomes" id="UP000178943">
    <property type="component" value="Unassembled WGS sequence"/>
</dbReference>
<accession>A0A1F5V7H5</accession>
<evidence type="ECO:0000313" key="8">
    <source>
        <dbReference type="Proteomes" id="UP000178943"/>
    </source>
</evidence>
<evidence type="ECO:0000259" key="6">
    <source>
        <dbReference type="PROSITE" id="PS50072"/>
    </source>
</evidence>